<proteinExistence type="predicted"/>
<evidence type="ECO:0000313" key="2">
    <source>
        <dbReference type="Ensembl" id="ENSGGOP00000048196.1"/>
    </source>
</evidence>
<keyword evidence="3" id="KW-1185">Reference proteome</keyword>
<feature type="region of interest" description="Disordered" evidence="1">
    <location>
        <begin position="1"/>
        <end position="30"/>
    </location>
</feature>
<protein>
    <submittedName>
        <fullName evidence="2">Eukaryotic translation initiation factor 4A1</fullName>
    </submittedName>
</protein>
<reference evidence="2" key="3">
    <citation type="submission" date="2025-08" db="UniProtKB">
        <authorList>
            <consortium name="Ensembl"/>
        </authorList>
    </citation>
    <scope>IDENTIFICATION</scope>
</reference>
<reference evidence="2" key="4">
    <citation type="submission" date="2025-09" db="UniProtKB">
        <authorList>
            <consortium name="Ensembl"/>
        </authorList>
    </citation>
    <scope>IDENTIFICATION</scope>
</reference>
<dbReference type="EMBL" id="CABD030103504">
    <property type="status" value="NOT_ANNOTATED_CDS"/>
    <property type="molecule type" value="Genomic_DNA"/>
</dbReference>
<feature type="compositionally biased region" description="Basic and acidic residues" evidence="1">
    <location>
        <begin position="7"/>
        <end position="21"/>
    </location>
</feature>
<feature type="region of interest" description="Disordered" evidence="1">
    <location>
        <begin position="44"/>
        <end position="79"/>
    </location>
</feature>
<accession>A0A2I2ZLY5</accession>
<gene>
    <name evidence="2" type="primary">EIF4A1</name>
</gene>
<dbReference type="GeneTree" id="ENSGT00940000153889"/>
<evidence type="ECO:0000256" key="1">
    <source>
        <dbReference type="SAM" id="MobiDB-lite"/>
    </source>
</evidence>
<name>A0A2I2ZLY5_GORGO</name>
<reference evidence="2 3" key="2">
    <citation type="journal article" date="2012" name="Nature">
        <title>Insights into hominid evolution from the gorilla genome sequence.</title>
        <authorList>
            <person name="Scally A."/>
            <person name="Dutheil J.Y."/>
            <person name="Hillier L.W."/>
            <person name="Jordan G.E."/>
            <person name="Goodhead I."/>
            <person name="Herrero J."/>
            <person name="Hobolth A."/>
            <person name="Lappalainen T."/>
            <person name="Mailund T."/>
            <person name="Marques-Bonet T."/>
            <person name="McCarthy S."/>
            <person name="Montgomery S.H."/>
            <person name="Schwalie P.C."/>
            <person name="Tang Y.A."/>
            <person name="Ward M.C."/>
            <person name="Xue Y."/>
            <person name="Yngvadottir B."/>
            <person name="Alkan C."/>
            <person name="Andersen L.N."/>
            <person name="Ayub Q."/>
            <person name="Ball E.V."/>
            <person name="Beal K."/>
            <person name="Bradley B.J."/>
            <person name="Chen Y."/>
            <person name="Clee C.M."/>
            <person name="Fitzgerald S."/>
            <person name="Graves T.A."/>
            <person name="Gu Y."/>
            <person name="Heath P."/>
            <person name="Heger A."/>
            <person name="Karakoc E."/>
            <person name="Kolb-Kokocinski A."/>
            <person name="Laird G.K."/>
            <person name="Lunter G."/>
            <person name="Meader S."/>
            <person name="Mort M."/>
            <person name="Mullikin J.C."/>
            <person name="Munch K."/>
            <person name="O'Connor T.D."/>
            <person name="Phillips A.D."/>
            <person name="Prado-Martinez J."/>
            <person name="Rogers A.S."/>
            <person name="Sajjadian S."/>
            <person name="Schmidt D."/>
            <person name="Shaw K."/>
            <person name="Simpson J.T."/>
            <person name="Stenson P.D."/>
            <person name="Turner D.J."/>
            <person name="Vigilant L."/>
            <person name="Vilella A.J."/>
            <person name="Whitener W."/>
            <person name="Zhu B."/>
            <person name="Cooper D.N."/>
            <person name="de Jong P."/>
            <person name="Dermitzakis E.T."/>
            <person name="Eichler E.E."/>
            <person name="Flicek P."/>
            <person name="Goldman N."/>
            <person name="Mundy N.I."/>
            <person name="Ning Z."/>
            <person name="Odom D.T."/>
            <person name="Ponting C.P."/>
            <person name="Quail M.A."/>
            <person name="Ryder O.A."/>
            <person name="Searle S.M."/>
            <person name="Warren W.C."/>
            <person name="Wilson R.K."/>
            <person name="Schierup M.H."/>
            <person name="Rogers J."/>
            <person name="Tyler-Smith C."/>
            <person name="Durbin R."/>
        </authorList>
    </citation>
    <scope>NUCLEOTIDE SEQUENCE [LARGE SCALE GENOMIC DNA]</scope>
</reference>
<dbReference type="AlphaFoldDB" id="A0A2I2ZLY5"/>
<organism evidence="2 3">
    <name type="scientific">Gorilla gorilla gorilla</name>
    <name type="common">Western lowland gorilla</name>
    <dbReference type="NCBI Taxonomy" id="9595"/>
    <lineage>
        <taxon>Eukaryota</taxon>
        <taxon>Metazoa</taxon>
        <taxon>Chordata</taxon>
        <taxon>Craniata</taxon>
        <taxon>Vertebrata</taxon>
        <taxon>Euteleostomi</taxon>
        <taxon>Mammalia</taxon>
        <taxon>Eutheria</taxon>
        <taxon>Euarchontoglires</taxon>
        <taxon>Primates</taxon>
        <taxon>Haplorrhini</taxon>
        <taxon>Catarrhini</taxon>
        <taxon>Hominidae</taxon>
        <taxon>Gorilla</taxon>
    </lineage>
</organism>
<reference evidence="3" key="1">
    <citation type="submission" date="2011-05" db="EMBL/GenBank/DDBJ databases">
        <title>Insights into the evolution of the great apes provided by the gorilla genome.</title>
        <authorList>
            <person name="Scally A."/>
        </authorList>
    </citation>
    <scope>NUCLEOTIDE SEQUENCE [LARGE SCALE GENOMIC DNA]</scope>
</reference>
<evidence type="ECO:0000313" key="3">
    <source>
        <dbReference type="Proteomes" id="UP000001519"/>
    </source>
</evidence>
<dbReference type="Ensembl" id="ENSGGOT00000061442.1">
    <property type="protein sequence ID" value="ENSGGOP00000048196.1"/>
    <property type="gene ID" value="ENSGGOG00000024702.2"/>
</dbReference>
<sequence>MSASQDSRTEPNPEERPREAPGAHPAPGGRVHFAAQAGLLANCGWAGPPSFGGERPEIQRQWPRWDGARRRHRGETGEMEFCPPPLQLSALQLYRVRVAS</sequence>
<dbReference type="Bgee" id="ENSGGOG00000024702">
    <property type="expression patterns" value="Expressed in testis and 6 other cell types or tissues"/>
</dbReference>
<dbReference type="Proteomes" id="UP000001519">
    <property type="component" value="Chromosome 17"/>
</dbReference>